<dbReference type="SMART" id="SM00220">
    <property type="entry name" value="S_TKc"/>
    <property type="match status" value="1"/>
</dbReference>
<dbReference type="PROSITE" id="PS00108">
    <property type="entry name" value="PROTEIN_KINASE_ST"/>
    <property type="match status" value="1"/>
</dbReference>
<dbReference type="Proteomes" id="UP000181909">
    <property type="component" value="Unassembled WGS sequence"/>
</dbReference>
<dbReference type="PANTHER" id="PTHR43289:SF34">
    <property type="entry name" value="SERINE_THREONINE-PROTEIN KINASE YBDM-RELATED"/>
    <property type="match status" value="1"/>
</dbReference>
<dbReference type="InterPro" id="IPR011009">
    <property type="entry name" value="Kinase-like_dom_sf"/>
</dbReference>
<keyword evidence="2 5" id="KW-0547">Nucleotide-binding</keyword>
<dbReference type="PANTHER" id="PTHR43289">
    <property type="entry name" value="MITOGEN-ACTIVATED PROTEIN KINASE KINASE KINASE 20-RELATED"/>
    <property type="match status" value="1"/>
</dbReference>
<dbReference type="STRING" id="1893.SAMN02787144_102964"/>
<keyword evidence="4 5" id="KW-0067">ATP-binding</keyword>
<dbReference type="Gene3D" id="1.10.510.10">
    <property type="entry name" value="Transferase(Phosphotransferase) domain 1"/>
    <property type="match status" value="1"/>
</dbReference>
<dbReference type="InterPro" id="IPR000719">
    <property type="entry name" value="Prot_kinase_dom"/>
</dbReference>
<dbReference type="GO" id="GO:0005524">
    <property type="term" value="F:ATP binding"/>
    <property type="evidence" value="ECO:0007669"/>
    <property type="project" value="UniProtKB-UniRule"/>
</dbReference>
<sequence>MRAVAGVVTRAGLHGNLVHMRQGDIESSLTHGGCGSVMTGRVDPQRIGPYTVLRRLGGGGMGLVYLGVGGTGRAHGLAAVKVIRPEYAEDRQFRRRFAHEARTSARVSGPGIAAVLSDGVDEDPPWLATEFVPGPSLGEAVRTYGPLDVRRLGVLLAAALRQIHVSGLVHRDLKPSNVMMGNGGPVIIDFGIARAYEDTRLTRTGVVGTSGYIAPEYLRHGRFDARSDVFALGAVLAFAASGRSPYGAGHPAAVDVRVLSEDPDLTGIDPPVAELLRACLARDPAERPTPARLETALSNLPGGAPPWPPPALAAEIARQTREAAEQVGYVPTVVDPAADPLHGTRTRTAARPVPPVSQPQPQPSSQRSLRPAPPLLQRFSSPAGSGRRRLPRRKLLLGLAALSATGAGAYTLAGVFQEEQPDPRQNWRFAPGSEMGEAVLAGGTLYLGSHENSNLYAVDAATGRQRWAYTAKSGMADKPAVLGTTVFAASSEGRLHAVDIANGRRRWSVPLASLGGVSVAAGDKLVYARATDGYLYGLDPATGRRRWRFQTGEGMPTGRTPVAADTVFAMTNSGVLHAVDGSTGRRRWKFSVTGDTTSGSPAVHGGTVCLGTREHWVHALETASGKQRWKRRLGGSINDVHVQGDAVYAHCQDQFLYALDARTGRQRWRCEIGAGTEGFAVVGDTVYAGRSHPSKLLALDSRTGKPRWEVPLRDPSALPWSEDEARISSEIHISGRNAYFTALGLYSFRIDP</sequence>
<evidence type="ECO:0000256" key="3">
    <source>
        <dbReference type="ARBA" id="ARBA00022777"/>
    </source>
</evidence>
<dbReference type="InterPro" id="IPR011047">
    <property type="entry name" value="Quinoprotein_ADH-like_sf"/>
</dbReference>
<evidence type="ECO:0000313" key="9">
    <source>
        <dbReference type="Proteomes" id="UP000181909"/>
    </source>
</evidence>
<feature type="domain" description="Protein kinase" evidence="7">
    <location>
        <begin position="50"/>
        <end position="297"/>
    </location>
</feature>
<dbReference type="SUPFAM" id="SSF56112">
    <property type="entry name" value="Protein kinase-like (PK-like)"/>
    <property type="match status" value="1"/>
</dbReference>
<dbReference type="AlphaFoldDB" id="A0A1K2F301"/>
<feature type="binding site" evidence="5">
    <location>
        <position position="81"/>
    </location>
    <ligand>
        <name>ATP</name>
        <dbReference type="ChEBI" id="CHEBI:30616"/>
    </ligand>
</feature>
<dbReference type="PROSITE" id="PS00107">
    <property type="entry name" value="PROTEIN_KINASE_ATP"/>
    <property type="match status" value="1"/>
</dbReference>
<dbReference type="CDD" id="cd14014">
    <property type="entry name" value="STKc_PknB_like"/>
    <property type="match status" value="1"/>
</dbReference>
<reference evidence="8 9" key="1">
    <citation type="submission" date="2016-11" db="EMBL/GenBank/DDBJ databases">
        <authorList>
            <person name="Jaros S."/>
            <person name="Januszkiewicz K."/>
            <person name="Wedrychowicz H."/>
        </authorList>
    </citation>
    <scope>NUCLEOTIDE SEQUENCE [LARGE SCALE GENOMIC DNA]</scope>
    <source>
        <strain evidence="8 9">OK807</strain>
    </source>
</reference>
<dbReference type="Gene3D" id="2.130.10.10">
    <property type="entry name" value="YVTN repeat-like/Quinoprotein amine dehydrogenase"/>
    <property type="match status" value="2"/>
</dbReference>
<dbReference type="InterPro" id="IPR017441">
    <property type="entry name" value="Protein_kinase_ATP_BS"/>
</dbReference>
<keyword evidence="3 8" id="KW-0418">Kinase</keyword>
<evidence type="ECO:0000259" key="7">
    <source>
        <dbReference type="PROSITE" id="PS50011"/>
    </source>
</evidence>
<evidence type="ECO:0000256" key="4">
    <source>
        <dbReference type="ARBA" id="ARBA00022840"/>
    </source>
</evidence>
<evidence type="ECO:0000256" key="5">
    <source>
        <dbReference type="PROSITE-ProRule" id="PRU10141"/>
    </source>
</evidence>
<dbReference type="InterPro" id="IPR008271">
    <property type="entry name" value="Ser/Thr_kinase_AS"/>
</dbReference>
<dbReference type="SMART" id="SM00564">
    <property type="entry name" value="PQQ"/>
    <property type="match status" value="7"/>
</dbReference>
<dbReference type="PROSITE" id="PS50011">
    <property type="entry name" value="PROTEIN_KINASE_DOM"/>
    <property type="match status" value="1"/>
</dbReference>
<evidence type="ECO:0000256" key="1">
    <source>
        <dbReference type="ARBA" id="ARBA00022679"/>
    </source>
</evidence>
<dbReference type="EMBL" id="FPJO01000029">
    <property type="protein sequence ID" value="SFY42191.1"/>
    <property type="molecule type" value="Genomic_DNA"/>
</dbReference>
<gene>
    <name evidence="8" type="ORF">SAMN02787144_102964</name>
</gene>
<protein>
    <submittedName>
        <fullName evidence="8">Serine/threonine protein kinase</fullName>
    </submittedName>
</protein>
<name>A0A1K2F301_STRAR</name>
<keyword evidence="8" id="KW-0723">Serine/threonine-protein kinase</keyword>
<organism evidence="8 9">
    <name type="scientific">Streptomyces atratus</name>
    <dbReference type="NCBI Taxonomy" id="1893"/>
    <lineage>
        <taxon>Bacteria</taxon>
        <taxon>Bacillati</taxon>
        <taxon>Actinomycetota</taxon>
        <taxon>Actinomycetes</taxon>
        <taxon>Kitasatosporales</taxon>
        <taxon>Streptomycetaceae</taxon>
        <taxon>Streptomyces</taxon>
    </lineage>
</organism>
<dbReference type="InterPro" id="IPR002372">
    <property type="entry name" value="PQQ_rpt_dom"/>
</dbReference>
<feature type="region of interest" description="Disordered" evidence="6">
    <location>
        <begin position="334"/>
        <end position="388"/>
    </location>
</feature>
<dbReference type="InterPro" id="IPR018391">
    <property type="entry name" value="PQQ_b-propeller_rpt"/>
</dbReference>
<evidence type="ECO:0000256" key="2">
    <source>
        <dbReference type="ARBA" id="ARBA00022741"/>
    </source>
</evidence>
<dbReference type="Pfam" id="PF00069">
    <property type="entry name" value="Pkinase"/>
    <property type="match status" value="1"/>
</dbReference>
<dbReference type="Pfam" id="PF13360">
    <property type="entry name" value="PQQ_2"/>
    <property type="match status" value="1"/>
</dbReference>
<evidence type="ECO:0000313" key="8">
    <source>
        <dbReference type="EMBL" id="SFY42191.1"/>
    </source>
</evidence>
<accession>A0A1K2F301</accession>
<dbReference type="GO" id="GO:0004674">
    <property type="term" value="F:protein serine/threonine kinase activity"/>
    <property type="evidence" value="ECO:0007669"/>
    <property type="project" value="UniProtKB-KW"/>
</dbReference>
<dbReference type="SUPFAM" id="SSF50998">
    <property type="entry name" value="Quinoprotein alcohol dehydrogenase-like"/>
    <property type="match status" value="2"/>
</dbReference>
<keyword evidence="1" id="KW-0808">Transferase</keyword>
<dbReference type="Gene3D" id="3.30.200.20">
    <property type="entry name" value="Phosphorylase Kinase, domain 1"/>
    <property type="match status" value="1"/>
</dbReference>
<feature type="compositionally biased region" description="Pro residues" evidence="6">
    <location>
        <begin position="352"/>
        <end position="362"/>
    </location>
</feature>
<feature type="compositionally biased region" description="Low complexity" evidence="6">
    <location>
        <begin position="363"/>
        <end position="385"/>
    </location>
</feature>
<evidence type="ECO:0000256" key="6">
    <source>
        <dbReference type="SAM" id="MobiDB-lite"/>
    </source>
</evidence>
<proteinExistence type="predicted"/>
<dbReference type="InterPro" id="IPR015943">
    <property type="entry name" value="WD40/YVTN_repeat-like_dom_sf"/>
</dbReference>